<dbReference type="OrthoDB" id="9815099at2"/>
<keyword evidence="2" id="KW-0012">Acyltransferase</keyword>
<keyword evidence="2" id="KW-0808">Transferase</keyword>
<dbReference type="Proteomes" id="UP000007460">
    <property type="component" value="Chromosome"/>
</dbReference>
<dbReference type="EC" id="2.3.1.-" evidence="2"/>
<dbReference type="CDD" id="cd04301">
    <property type="entry name" value="NAT_SF"/>
    <property type="match status" value="1"/>
</dbReference>
<name>D5BT85_PUNMI</name>
<sequence>MYEIALQTDADTKIVDALMDEAFGLNRHARSVWNLRPGAPVAEMCFVLRDNGIAVGSLRFWEVMLGTHPILLLGPLAVRPDLRGKGYGKALVSAGLTHAKSFNWPAILVSGEVDYYPKFGFVPAAPYDVQWPGFIEPERLQFFELKNGFLASLVGQNLPVRPVG</sequence>
<evidence type="ECO:0000313" key="2">
    <source>
        <dbReference type="EMBL" id="ADE39482.1"/>
    </source>
</evidence>
<dbReference type="SUPFAM" id="SSF55729">
    <property type="entry name" value="Acyl-CoA N-acyltransferases (Nat)"/>
    <property type="match status" value="1"/>
</dbReference>
<evidence type="ECO:0000259" key="1">
    <source>
        <dbReference type="PROSITE" id="PS51186"/>
    </source>
</evidence>
<dbReference type="RefSeq" id="WP_013046109.1">
    <property type="nucleotide sequence ID" value="NC_014010.1"/>
</dbReference>
<keyword evidence="3" id="KW-1185">Reference proteome</keyword>
<reference evidence="2 3" key="1">
    <citation type="journal article" date="2010" name="J. Bacteriol.">
        <title>Complete genome sequence of "Candidatus Puniceispirillum marinum" IMCC1322, a representative of the SAR116 clade in the Alphaproteobacteria.</title>
        <authorList>
            <person name="Oh H.M."/>
            <person name="Kwon K.K."/>
            <person name="Kang I."/>
            <person name="Kang S.G."/>
            <person name="Lee J.H."/>
            <person name="Kim S.J."/>
            <person name="Cho J.C."/>
        </authorList>
    </citation>
    <scope>NUCLEOTIDE SEQUENCE [LARGE SCALE GENOMIC DNA]</scope>
    <source>
        <strain evidence="2 3">IMCC1322</strain>
    </source>
</reference>
<dbReference type="PROSITE" id="PS51186">
    <property type="entry name" value="GNAT"/>
    <property type="match status" value="1"/>
</dbReference>
<proteinExistence type="predicted"/>
<dbReference type="KEGG" id="apb:SAR116_1239"/>
<organism evidence="2 3">
    <name type="scientific">Puniceispirillum marinum (strain IMCC1322)</name>
    <dbReference type="NCBI Taxonomy" id="488538"/>
    <lineage>
        <taxon>Bacteria</taxon>
        <taxon>Pseudomonadati</taxon>
        <taxon>Pseudomonadota</taxon>
        <taxon>Alphaproteobacteria</taxon>
        <taxon>Candidatus Puniceispirillales</taxon>
        <taxon>Candidatus Puniceispirillaceae</taxon>
        <taxon>Candidatus Puniceispirillum</taxon>
    </lineage>
</organism>
<dbReference type="EMBL" id="CP001751">
    <property type="protein sequence ID" value="ADE39482.1"/>
    <property type="molecule type" value="Genomic_DNA"/>
</dbReference>
<dbReference type="STRING" id="488538.SAR116_1239"/>
<dbReference type="HOGENOM" id="CLU_081840_3_2_5"/>
<dbReference type="eggNOG" id="COG3153">
    <property type="taxonomic scope" value="Bacteria"/>
</dbReference>
<dbReference type="InterPro" id="IPR000182">
    <property type="entry name" value="GNAT_dom"/>
</dbReference>
<dbReference type="Gene3D" id="3.40.630.30">
    <property type="match status" value="1"/>
</dbReference>
<dbReference type="InterPro" id="IPR016181">
    <property type="entry name" value="Acyl_CoA_acyltransferase"/>
</dbReference>
<evidence type="ECO:0000313" key="3">
    <source>
        <dbReference type="Proteomes" id="UP000007460"/>
    </source>
</evidence>
<dbReference type="AlphaFoldDB" id="D5BT85"/>
<protein>
    <submittedName>
        <fullName evidence="2">GCN5-related N-acetyltransferase</fullName>
        <ecNumber evidence="2">2.3.1.-</ecNumber>
    </submittedName>
</protein>
<dbReference type="Pfam" id="PF13508">
    <property type="entry name" value="Acetyltransf_7"/>
    <property type="match status" value="1"/>
</dbReference>
<feature type="domain" description="N-acetyltransferase" evidence="1">
    <location>
        <begin position="2"/>
        <end position="141"/>
    </location>
</feature>
<accession>D5BT85</accession>
<gene>
    <name evidence="2" type="ordered locus">SAR116_1239</name>
</gene>
<dbReference type="GO" id="GO:0016747">
    <property type="term" value="F:acyltransferase activity, transferring groups other than amino-acyl groups"/>
    <property type="evidence" value="ECO:0007669"/>
    <property type="project" value="InterPro"/>
</dbReference>